<dbReference type="Proteomes" id="UP000264310">
    <property type="component" value="Unassembled WGS sequence"/>
</dbReference>
<feature type="compositionally biased region" description="Basic and acidic residues" evidence="1">
    <location>
        <begin position="1"/>
        <end position="38"/>
    </location>
</feature>
<keyword evidence="3" id="KW-1185">Reference proteome</keyword>
<feature type="region of interest" description="Disordered" evidence="1">
    <location>
        <begin position="1"/>
        <end position="50"/>
    </location>
</feature>
<sequence length="138" mass="15504">MTFEHDDDHNDDRLNKRGDDPSGKHHRKQDDPSERGSERSMTPAPVPFDRQLTELAEAAGARRFGSMQPEHPVSRPLPDPAIVIAVTMMSIRQIGHLPLPVRTALNDLAERGDPTARVIRAWVGKRTSRRSTVERSAR</sequence>
<dbReference type="AlphaFoldDB" id="A0A371X9Q0"/>
<name>A0A371X9Q0_9HYPH</name>
<evidence type="ECO:0000313" key="2">
    <source>
        <dbReference type="EMBL" id="RFC65931.1"/>
    </source>
</evidence>
<gene>
    <name evidence="2" type="ORF">DYI37_00070</name>
</gene>
<comment type="caution">
    <text evidence="2">The sequence shown here is derived from an EMBL/GenBank/DDBJ whole genome shotgun (WGS) entry which is preliminary data.</text>
</comment>
<reference evidence="2 3" key="1">
    <citation type="submission" date="2018-08" db="EMBL/GenBank/DDBJ databases">
        <title>Fulvimarina sp. 85, whole genome shotgun sequence.</title>
        <authorList>
            <person name="Tuo L."/>
        </authorList>
    </citation>
    <scope>NUCLEOTIDE SEQUENCE [LARGE SCALE GENOMIC DNA]</scope>
    <source>
        <strain evidence="2 3">85</strain>
    </source>
</reference>
<accession>A0A371X9Q0</accession>
<dbReference type="EMBL" id="QURL01000001">
    <property type="protein sequence ID" value="RFC65931.1"/>
    <property type="molecule type" value="Genomic_DNA"/>
</dbReference>
<protein>
    <submittedName>
        <fullName evidence="2">Uncharacterized protein</fullName>
    </submittedName>
</protein>
<organism evidence="2 3">
    <name type="scientific">Fulvimarina endophytica</name>
    <dbReference type="NCBI Taxonomy" id="2293836"/>
    <lineage>
        <taxon>Bacteria</taxon>
        <taxon>Pseudomonadati</taxon>
        <taxon>Pseudomonadota</taxon>
        <taxon>Alphaproteobacteria</taxon>
        <taxon>Hyphomicrobiales</taxon>
        <taxon>Aurantimonadaceae</taxon>
        <taxon>Fulvimarina</taxon>
    </lineage>
</organism>
<proteinExistence type="predicted"/>
<evidence type="ECO:0000313" key="3">
    <source>
        <dbReference type="Proteomes" id="UP000264310"/>
    </source>
</evidence>
<evidence type="ECO:0000256" key="1">
    <source>
        <dbReference type="SAM" id="MobiDB-lite"/>
    </source>
</evidence>
<dbReference type="RefSeq" id="WP_116681179.1">
    <property type="nucleotide sequence ID" value="NZ_QURL01000001.1"/>
</dbReference>
<dbReference type="OrthoDB" id="8404843at2"/>